<evidence type="ECO:0000256" key="2">
    <source>
        <dbReference type="SAM" id="Phobius"/>
    </source>
</evidence>
<evidence type="ECO:0000256" key="1">
    <source>
        <dbReference type="SAM" id="MobiDB-lite"/>
    </source>
</evidence>
<keyword evidence="2" id="KW-0472">Membrane</keyword>
<dbReference type="Proteomes" id="UP000318741">
    <property type="component" value="Chromosome"/>
</dbReference>
<keyword evidence="2" id="KW-0812">Transmembrane</keyword>
<sequence>MTEDWIFLMYLATILAGGAIAGLWTFAFVRAAARRNFGDGGPARALRPDATAGTGRVMLGAAFGAAMGAVTACGGLLGIAAAAGGRVELPEAFLLFLLAIPVGIVVCPGLALWGLVAAWRVAEQDPDGHGPDPAVAAPPPPGGGDGLDALDAPFAPPPTGRGGDG</sequence>
<dbReference type="KEGG" id="acaf:CA12_18930"/>
<feature type="transmembrane region" description="Helical" evidence="2">
    <location>
        <begin position="57"/>
        <end position="81"/>
    </location>
</feature>
<feature type="transmembrane region" description="Helical" evidence="2">
    <location>
        <begin position="93"/>
        <end position="116"/>
    </location>
</feature>
<protein>
    <submittedName>
        <fullName evidence="3">Uncharacterized protein</fullName>
    </submittedName>
</protein>
<gene>
    <name evidence="3" type="ORF">CA12_18930</name>
</gene>
<name>A0A517P8V1_9PLAN</name>
<evidence type="ECO:0000313" key="3">
    <source>
        <dbReference type="EMBL" id="QDT15799.1"/>
    </source>
</evidence>
<reference evidence="3 4" key="1">
    <citation type="submission" date="2019-02" db="EMBL/GenBank/DDBJ databases">
        <title>Deep-cultivation of Planctomycetes and their phenomic and genomic characterization uncovers novel biology.</title>
        <authorList>
            <person name="Wiegand S."/>
            <person name="Jogler M."/>
            <person name="Boedeker C."/>
            <person name="Pinto D."/>
            <person name="Vollmers J."/>
            <person name="Rivas-Marin E."/>
            <person name="Kohn T."/>
            <person name="Peeters S.H."/>
            <person name="Heuer A."/>
            <person name="Rast P."/>
            <person name="Oberbeckmann S."/>
            <person name="Bunk B."/>
            <person name="Jeske O."/>
            <person name="Meyerdierks A."/>
            <person name="Storesund J.E."/>
            <person name="Kallscheuer N."/>
            <person name="Luecker S."/>
            <person name="Lage O.M."/>
            <person name="Pohl T."/>
            <person name="Merkel B.J."/>
            <person name="Hornburger P."/>
            <person name="Mueller R.-W."/>
            <person name="Bruemmer F."/>
            <person name="Labrenz M."/>
            <person name="Spormann A.M."/>
            <person name="Op den Camp H."/>
            <person name="Overmann J."/>
            <person name="Amann R."/>
            <person name="Jetten M.S.M."/>
            <person name="Mascher T."/>
            <person name="Medema M.H."/>
            <person name="Devos D.P."/>
            <person name="Kaster A.-K."/>
            <person name="Ovreas L."/>
            <person name="Rohde M."/>
            <person name="Galperin M.Y."/>
            <person name="Jogler C."/>
        </authorList>
    </citation>
    <scope>NUCLEOTIDE SEQUENCE [LARGE SCALE GENOMIC DNA]</scope>
    <source>
        <strain evidence="3 4">CA12</strain>
    </source>
</reference>
<feature type="transmembrane region" description="Helical" evidence="2">
    <location>
        <begin position="6"/>
        <end position="29"/>
    </location>
</feature>
<dbReference type="AlphaFoldDB" id="A0A517P8V1"/>
<keyword evidence="4" id="KW-1185">Reference proteome</keyword>
<accession>A0A517P8V1</accession>
<evidence type="ECO:0000313" key="4">
    <source>
        <dbReference type="Proteomes" id="UP000318741"/>
    </source>
</evidence>
<organism evidence="3 4">
    <name type="scientific">Alienimonas californiensis</name>
    <dbReference type="NCBI Taxonomy" id="2527989"/>
    <lineage>
        <taxon>Bacteria</taxon>
        <taxon>Pseudomonadati</taxon>
        <taxon>Planctomycetota</taxon>
        <taxon>Planctomycetia</taxon>
        <taxon>Planctomycetales</taxon>
        <taxon>Planctomycetaceae</taxon>
        <taxon>Alienimonas</taxon>
    </lineage>
</organism>
<dbReference type="EMBL" id="CP036265">
    <property type="protein sequence ID" value="QDT15799.1"/>
    <property type="molecule type" value="Genomic_DNA"/>
</dbReference>
<keyword evidence="2" id="KW-1133">Transmembrane helix</keyword>
<proteinExistence type="predicted"/>
<feature type="region of interest" description="Disordered" evidence="1">
    <location>
        <begin position="126"/>
        <end position="165"/>
    </location>
</feature>
<dbReference type="RefSeq" id="WP_145358703.1">
    <property type="nucleotide sequence ID" value="NZ_CP036265.1"/>
</dbReference>